<evidence type="ECO:0000313" key="1">
    <source>
        <dbReference type="EMBL" id="CBX98672.1"/>
    </source>
</evidence>
<dbReference type="VEuPathDB" id="FungiDB:LEMA_P079110.1"/>
<sequence length="105" mass="11768">MARFRKYHAVTGEYEACTWTMAIEKGSRERFLSFEMDMELGSKYTAKPTTTSPSCDEFIIRVSYETLGNTASLQVEEAFVASNTPPRREASKKSIPDFQIAAAAI</sequence>
<dbReference type="AlphaFoldDB" id="E5A4X4"/>
<dbReference type="Proteomes" id="UP000002668">
    <property type="component" value="Genome"/>
</dbReference>
<proteinExistence type="predicted"/>
<name>E5A4X4_LEPMJ</name>
<organism evidence="2">
    <name type="scientific">Leptosphaeria maculans (strain JN3 / isolate v23.1.3 / race Av1-4-5-6-7-8)</name>
    <name type="common">Blackleg fungus</name>
    <name type="synonym">Phoma lingam</name>
    <dbReference type="NCBI Taxonomy" id="985895"/>
    <lineage>
        <taxon>Eukaryota</taxon>
        <taxon>Fungi</taxon>
        <taxon>Dikarya</taxon>
        <taxon>Ascomycota</taxon>
        <taxon>Pezizomycotina</taxon>
        <taxon>Dothideomycetes</taxon>
        <taxon>Pleosporomycetidae</taxon>
        <taxon>Pleosporales</taxon>
        <taxon>Pleosporineae</taxon>
        <taxon>Leptosphaeriaceae</taxon>
        <taxon>Plenodomus</taxon>
        <taxon>Plenodomus lingam/Leptosphaeria maculans species complex</taxon>
    </lineage>
</organism>
<dbReference type="HOGENOM" id="CLU_2237097_0_0_1"/>
<evidence type="ECO:0000313" key="2">
    <source>
        <dbReference type="Proteomes" id="UP000002668"/>
    </source>
</evidence>
<accession>E5A4X4</accession>
<reference evidence="2" key="1">
    <citation type="journal article" date="2011" name="Nat. Commun.">
        <title>Effector diversification within compartments of the Leptosphaeria maculans genome affected by Repeat-Induced Point mutations.</title>
        <authorList>
            <person name="Rouxel T."/>
            <person name="Grandaubert J."/>
            <person name="Hane J.K."/>
            <person name="Hoede C."/>
            <person name="van de Wouw A.P."/>
            <person name="Couloux A."/>
            <person name="Dominguez V."/>
            <person name="Anthouard V."/>
            <person name="Bally P."/>
            <person name="Bourras S."/>
            <person name="Cozijnsen A.J."/>
            <person name="Ciuffetti L.M."/>
            <person name="Degrave A."/>
            <person name="Dilmaghani A."/>
            <person name="Duret L."/>
            <person name="Fudal I."/>
            <person name="Goodwin S.B."/>
            <person name="Gout L."/>
            <person name="Glaser N."/>
            <person name="Linglin J."/>
            <person name="Kema G.H.J."/>
            <person name="Lapalu N."/>
            <person name="Lawrence C.B."/>
            <person name="May K."/>
            <person name="Meyer M."/>
            <person name="Ollivier B."/>
            <person name="Poulain J."/>
            <person name="Schoch C.L."/>
            <person name="Simon A."/>
            <person name="Spatafora J.W."/>
            <person name="Stachowiak A."/>
            <person name="Turgeon B.G."/>
            <person name="Tyler B.M."/>
            <person name="Vincent D."/>
            <person name="Weissenbach J."/>
            <person name="Amselem J."/>
            <person name="Quesneville H."/>
            <person name="Oliver R.P."/>
            <person name="Wincker P."/>
            <person name="Balesdent M.-H."/>
            <person name="Howlett B.J."/>
        </authorList>
    </citation>
    <scope>NUCLEOTIDE SEQUENCE [LARGE SCALE GENOMIC DNA]</scope>
    <source>
        <strain evidence="2">JN3 / isolate v23.1.3 / race Av1-4-5-6-7-8</strain>
    </source>
</reference>
<dbReference type="InParanoid" id="E5A4X4"/>
<keyword evidence="2" id="KW-1185">Reference proteome</keyword>
<dbReference type="EMBL" id="FP929134">
    <property type="protein sequence ID" value="CBX98672.1"/>
    <property type="molecule type" value="Genomic_DNA"/>
</dbReference>
<protein>
    <submittedName>
        <fullName evidence="1">Predicted protein</fullName>
    </submittedName>
</protein>
<gene>
    <name evidence="1" type="ORF">LEMA_P079110.1</name>
</gene>